<dbReference type="SMART" id="SM00320">
    <property type="entry name" value="WD40"/>
    <property type="match status" value="3"/>
</dbReference>
<dbReference type="SUPFAM" id="SSF50998">
    <property type="entry name" value="Quinoprotein alcohol dehydrogenase-like"/>
    <property type="match status" value="1"/>
</dbReference>
<dbReference type="InterPro" id="IPR001680">
    <property type="entry name" value="WD40_rpt"/>
</dbReference>
<dbReference type="Pfam" id="PF00400">
    <property type="entry name" value="WD40"/>
    <property type="match status" value="2"/>
</dbReference>
<dbReference type="OrthoDB" id="10251741at2759"/>
<protein>
    <recommendedName>
        <fullName evidence="6">WD domain-containing protein</fullName>
    </recommendedName>
</protein>
<evidence type="ECO:0000256" key="1">
    <source>
        <dbReference type="ARBA" id="ARBA00022574"/>
    </source>
</evidence>
<keyword evidence="5" id="KW-1185">Reference proteome</keyword>
<accession>A0A066X5U5</accession>
<dbReference type="Gene3D" id="2.130.10.10">
    <property type="entry name" value="YVTN repeat-like/Quinoprotein amine dehydrogenase"/>
    <property type="match status" value="2"/>
</dbReference>
<proteinExistence type="predicted"/>
<dbReference type="HOGENOM" id="CLU_688896_0_0_1"/>
<evidence type="ECO:0000313" key="4">
    <source>
        <dbReference type="EMBL" id="KDN64518.1"/>
    </source>
</evidence>
<comment type="caution">
    <text evidence="4">The sequence shown here is derived from an EMBL/GenBank/DDBJ whole genome shotgun (WGS) entry which is preliminary data.</text>
</comment>
<dbReference type="STRING" id="1173701.A0A066X5U5"/>
<dbReference type="Proteomes" id="UP000027238">
    <property type="component" value="Unassembled WGS sequence"/>
</dbReference>
<dbReference type="PANTHER" id="PTHR19848:SF8">
    <property type="entry name" value="F-BOX AND WD REPEAT DOMAIN CONTAINING 7"/>
    <property type="match status" value="1"/>
</dbReference>
<evidence type="ECO:0000313" key="5">
    <source>
        <dbReference type="Proteomes" id="UP000027238"/>
    </source>
</evidence>
<evidence type="ECO:0000256" key="2">
    <source>
        <dbReference type="ARBA" id="ARBA00022737"/>
    </source>
</evidence>
<organism evidence="4 5">
    <name type="scientific">Colletotrichum sublineola</name>
    <name type="common">Sorghum anthracnose fungus</name>
    <dbReference type="NCBI Taxonomy" id="1173701"/>
    <lineage>
        <taxon>Eukaryota</taxon>
        <taxon>Fungi</taxon>
        <taxon>Dikarya</taxon>
        <taxon>Ascomycota</taxon>
        <taxon>Pezizomycotina</taxon>
        <taxon>Sordariomycetes</taxon>
        <taxon>Hypocreomycetidae</taxon>
        <taxon>Glomerellales</taxon>
        <taxon>Glomerellaceae</taxon>
        <taxon>Colletotrichum</taxon>
        <taxon>Colletotrichum graminicola species complex</taxon>
    </lineage>
</organism>
<feature type="repeat" description="WD" evidence="3">
    <location>
        <begin position="26"/>
        <end position="55"/>
    </location>
</feature>
<evidence type="ECO:0008006" key="6">
    <source>
        <dbReference type="Google" id="ProtNLM"/>
    </source>
</evidence>
<gene>
    <name evidence="4" type="ORF">CSUB01_10896</name>
</gene>
<dbReference type="EMBL" id="JMSE01001127">
    <property type="protein sequence ID" value="KDN64518.1"/>
    <property type="molecule type" value="Genomic_DNA"/>
</dbReference>
<dbReference type="PANTHER" id="PTHR19848">
    <property type="entry name" value="WD40 REPEAT PROTEIN"/>
    <property type="match status" value="1"/>
</dbReference>
<evidence type="ECO:0000256" key="3">
    <source>
        <dbReference type="PROSITE-ProRule" id="PRU00221"/>
    </source>
</evidence>
<dbReference type="AlphaFoldDB" id="A0A066X5U5"/>
<sequence length="400" mass="45062">MAISKDGSTYAYARKNMVHSWSMDNFTADGQWLASTSRSGTIKIWDTLTEDLEQNITDLDDFRRAMVSFDGQWIASGGFSVRLWEAKTGRLIKELEGDFENEPGHVQSLAFSDDGKLLAASFHYSIYKFPAAKVSIVALSKDHEHLVAASSTGEITTWQTKTGAQIHTLQADTGDAAGDNNLKVDDEYYDLYRGVYVTKDPAVTSLAFRDRFHLALSSWGIIKIVNLSDGTTAQAHSEHPSRYVELMASSTDGRLLAYSFRRRSRYTVYDLKIWDTATEQCSSLPVENFFVTIFEYLLTELLHGQPAAYIDFKRQHILLECEILPFDTNDRDWLVLDGRRLLWIPPGLQSKDWERYGAGYQSIDPHMDKQDRKIGTDALSAATLVLGGILAAQHTDKMEN</sequence>
<keyword evidence="1 3" id="KW-0853">WD repeat</keyword>
<reference evidence="5" key="1">
    <citation type="journal article" date="2014" name="Genome Announc.">
        <title>Draft genome sequence of Colletotrichum sublineola, a destructive pathogen of cultivated sorghum.</title>
        <authorList>
            <person name="Baroncelli R."/>
            <person name="Sanz-Martin J.M."/>
            <person name="Rech G.E."/>
            <person name="Sukno S.A."/>
            <person name="Thon M.R."/>
        </authorList>
    </citation>
    <scope>NUCLEOTIDE SEQUENCE [LARGE SCALE GENOMIC DNA]</scope>
    <source>
        <strain evidence="5">TX430BB</strain>
    </source>
</reference>
<keyword evidence="2" id="KW-0677">Repeat</keyword>
<dbReference type="InterPro" id="IPR015943">
    <property type="entry name" value="WD40/YVTN_repeat-like_dom_sf"/>
</dbReference>
<dbReference type="InterPro" id="IPR011047">
    <property type="entry name" value="Quinoprotein_ADH-like_sf"/>
</dbReference>
<dbReference type="PROSITE" id="PS50082">
    <property type="entry name" value="WD_REPEATS_2"/>
    <property type="match status" value="1"/>
</dbReference>
<name>A0A066X5U5_COLSU</name>